<dbReference type="GO" id="GO:0008270">
    <property type="term" value="F:zinc ion binding"/>
    <property type="evidence" value="ECO:0007669"/>
    <property type="project" value="InterPro"/>
</dbReference>
<accession>A0A8C5N134</accession>
<dbReference type="PANTHER" id="PTHR11705">
    <property type="entry name" value="PROTEASE FAMILY M14 CARBOXYPEPTIDASE A,B"/>
    <property type="match status" value="1"/>
</dbReference>
<evidence type="ECO:0000256" key="10">
    <source>
        <dbReference type="ARBA" id="ARBA00022729"/>
    </source>
</evidence>
<dbReference type="InterPro" id="IPR000834">
    <property type="entry name" value="Peptidase_M14"/>
</dbReference>
<dbReference type="GeneTree" id="ENSGT00940000159307"/>
<dbReference type="Pfam" id="PF00246">
    <property type="entry name" value="Peptidase_M14"/>
    <property type="match status" value="1"/>
</dbReference>
<gene>
    <name evidence="22" type="primary">CPA6</name>
</gene>
<keyword evidence="12" id="KW-0862">Zinc</keyword>
<keyword evidence="6" id="KW-0121">Carboxypeptidase</keyword>
<dbReference type="PROSITE" id="PS52035">
    <property type="entry name" value="PEPTIDASE_M14"/>
    <property type="match status" value="1"/>
</dbReference>
<dbReference type="InterPro" id="IPR003146">
    <property type="entry name" value="M14A_act_pep"/>
</dbReference>
<dbReference type="FunFam" id="3.30.70.340:FF:000004">
    <property type="entry name" value="Carboxypeptidase A6"/>
    <property type="match status" value="1"/>
</dbReference>
<feature type="active site" description="Proton donor/acceptor" evidence="19">
    <location>
        <position position="393"/>
    </location>
</feature>
<evidence type="ECO:0000313" key="23">
    <source>
        <dbReference type="Proteomes" id="UP000694569"/>
    </source>
</evidence>
<evidence type="ECO:0000313" key="22">
    <source>
        <dbReference type="Ensembl" id="ENSLLEP00000020029.1"/>
    </source>
</evidence>
<dbReference type="SUPFAM" id="SSF54897">
    <property type="entry name" value="Protease propeptides/inhibitors"/>
    <property type="match status" value="1"/>
</dbReference>
<dbReference type="FunFam" id="3.40.630.10:FF:000001">
    <property type="entry name" value="Carboxypeptidase B"/>
    <property type="match status" value="1"/>
</dbReference>
<dbReference type="SMART" id="SM00631">
    <property type="entry name" value="Zn_pept"/>
    <property type="match status" value="1"/>
</dbReference>
<comment type="function">
    <text evidence="17">May be involved in the proteolytic inactivation of enkephalins and neurotensin in some brain areas. May convert inactive angiotensin I into the biologically active angiotensin II. Releases a C-terminal amino acid, with preference for large hydrophobic C-terminal amino acids and shows only very weak activity toward small amino acids and histidine.</text>
</comment>
<dbReference type="PRINTS" id="PR00765">
    <property type="entry name" value="CRBOXYPTASEA"/>
</dbReference>
<dbReference type="Proteomes" id="UP000694569">
    <property type="component" value="Unplaced"/>
</dbReference>
<dbReference type="Gene3D" id="3.30.70.340">
    <property type="entry name" value="Metallocarboxypeptidase-like"/>
    <property type="match status" value="1"/>
</dbReference>
<evidence type="ECO:0000256" key="19">
    <source>
        <dbReference type="PROSITE-ProRule" id="PRU01379"/>
    </source>
</evidence>
<evidence type="ECO:0000256" key="15">
    <source>
        <dbReference type="ARBA" id="ARBA00023157"/>
    </source>
</evidence>
<evidence type="ECO:0000256" key="14">
    <source>
        <dbReference type="ARBA" id="ARBA00023145"/>
    </source>
</evidence>
<keyword evidence="11" id="KW-0378">Hydrolase</keyword>
<keyword evidence="13" id="KW-0482">Metalloprotease</keyword>
<keyword evidence="16" id="KW-0325">Glycoprotein</keyword>
<comment type="subcellular location">
    <subcellularLocation>
        <location evidence="2">Secreted</location>
        <location evidence="2">Extracellular space</location>
        <location evidence="2">Extracellular matrix</location>
    </subcellularLocation>
</comment>
<evidence type="ECO:0000256" key="8">
    <source>
        <dbReference type="ARBA" id="ARBA00022685"/>
    </source>
</evidence>
<dbReference type="InterPro" id="IPR036990">
    <property type="entry name" value="M14A-like_propep"/>
</dbReference>
<evidence type="ECO:0000256" key="9">
    <source>
        <dbReference type="ARBA" id="ARBA00022723"/>
    </source>
</evidence>
<dbReference type="Gene3D" id="3.40.630.10">
    <property type="entry name" value="Zn peptidases"/>
    <property type="match status" value="1"/>
</dbReference>
<dbReference type="PROSITE" id="PS00132">
    <property type="entry name" value="CARBOXYPEPT_ZN_1"/>
    <property type="match status" value="1"/>
</dbReference>
<keyword evidence="14" id="KW-0865">Zymogen</keyword>
<dbReference type="PANTHER" id="PTHR11705:SF18">
    <property type="entry name" value="CARBOXYPEPTIDASE A6"/>
    <property type="match status" value="1"/>
</dbReference>
<evidence type="ECO:0000256" key="4">
    <source>
        <dbReference type="ARBA" id="ARBA00022525"/>
    </source>
</evidence>
<keyword evidence="4" id="KW-0964">Secreted</keyword>
<proteinExistence type="inferred from homology"/>
<comment type="cofactor">
    <cofactor evidence="1">
        <name>Zn(2+)</name>
        <dbReference type="ChEBI" id="CHEBI:29105"/>
    </cofactor>
</comment>
<dbReference type="PROSITE" id="PS00133">
    <property type="entry name" value="CARBOXYPEPT_ZN_2"/>
    <property type="match status" value="1"/>
</dbReference>
<feature type="chain" id="PRO_5034716061" description="Carboxypeptidase A6" evidence="20">
    <location>
        <begin position="23"/>
        <end position="432"/>
    </location>
</feature>
<dbReference type="GO" id="GO:0006508">
    <property type="term" value="P:proteolysis"/>
    <property type="evidence" value="ECO:0007669"/>
    <property type="project" value="UniProtKB-KW"/>
</dbReference>
<keyword evidence="9" id="KW-0479">Metal-binding</keyword>
<evidence type="ECO:0000256" key="1">
    <source>
        <dbReference type="ARBA" id="ARBA00001947"/>
    </source>
</evidence>
<evidence type="ECO:0000256" key="2">
    <source>
        <dbReference type="ARBA" id="ARBA00004498"/>
    </source>
</evidence>
<dbReference type="OrthoDB" id="3626597at2759"/>
<keyword evidence="5" id="KW-0272">Extracellular matrix</keyword>
<evidence type="ECO:0000256" key="7">
    <source>
        <dbReference type="ARBA" id="ARBA00022670"/>
    </source>
</evidence>
<dbReference type="GO" id="GO:0005615">
    <property type="term" value="C:extracellular space"/>
    <property type="evidence" value="ECO:0007669"/>
    <property type="project" value="TreeGrafter"/>
</dbReference>
<evidence type="ECO:0000256" key="12">
    <source>
        <dbReference type="ARBA" id="ARBA00022833"/>
    </source>
</evidence>
<reference evidence="22" key="1">
    <citation type="submission" date="2025-08" db="UniProtKB">
        <authorList>
            <consortium name="Ensembl"/>
        </authorList>
    </citation>
    <scope>IDENTIFICATION</scope>
</reference>
<evidence type="ECO:0000256" key="13">
    <source>
        <dbReference type="ARBA" id="ARBA00023049"/>
    </source>
</evidence>
<dbReference type="Ensembl" id="ENSLLET00000020817.1">
    <property type="protein sequence ID" value="ENSLLEP00000020029.1"/>
    <property type="gene ID" value="ENSLLEG00000012710.1"/>
</dbReference>
<keyword evidence="15" id="KW-1015">Disulfide bond</keyword>
<dbReference type="SUPFAM" id="SSF53187">
    <property type="entry name" value="Zn-dependent exopeptidases"/>
    <property type="match status" value="1"/>
</dbReference>
<evidence type="ECO:0000256" key="11">
    <source>
        <dbReference type="ARBA" id="ARBA00022801"/>
    </source>
</evidence>
<evidence type="ECO:0000256" key="20">
    <source>
        <dbReference type="SAM" id="SignalP"/>
    </source>
</evidence>
<sequence length="432" mass="50466">MDYTWTAARLAFLYLHFHTWLSGHCHLYNNRYAGDKVFRIVPKNDIEAKELKNIYHNLQVDLWQPSSHSYIGKDTVTDVHTSNKTSQALLTYLRQSNIQYKILVNDLQKILEKQNVSRTQRNRRSLSKYNYEEYHSLGEIENWMHHLNKTQSHLVYMFSVGKSYEGRPLYVLKLGANNIVKKKAIWIDCGIHAREWIGPVFCQWFVREALNTYNRDSSMRKILNLLNIYVMPVLNVDGYHFSWTTDRFWRKTRSKNRFNCYGVDANRNWKVKWGEEGASSHPCDSTYCGPYAESEPEVQAVSRFIYKQRKHIKAYLSIHSYAQMLLYPYSYQYDTIPNYHCVASAASNAVHAMRSAYGVRYQHGPASSTLYLSSGSSIDWAYNTGIPYSFAFELRDTGYYGFLLPESLIKPTCTETTIAVKNIAMHILKKCR</sequence>
<evidence type="ECO:0000256" key="5">
    <source>
        <dbReference type="ARBA" id="ARBA00022530"/>
    </source>
</evidence>
<keyword evidence="7" id="KW-0645">Protease</keyword>
<dbReference type="Pfam" id="PF02244">
    <property type="entry name" value="Propep_M14"/>
    <property type="match status" value="1"/>
</dbReference>
<evidence type="ECO:0000256" key="17">
    <source>
        <dbReference type="ARBA" id="ARBA00057362"/>
    </source>
</evidence>
<evidence type="ECO:0000256" key="6">
    <source>
        <dbReference type="ARBA" id="ARBA00022645"/>
    </source>
</evidence>
<evidence type="ECO:0000259" key="21">
    <source>
        <dbReference type="PROSITE" id="PS52035"/>
    </source>
</evidence>
<feature type="domain" description="Peptidase M14" evidence="21">
    <location>
        <begin position="133"/>
        <end position="427"/>
    </location>
</feature>
<dbReference type="GO" id="GO:0004181">
    <property type="term" value="F:metallocarboxypeptidase activity"/>
    <property type="evidence" value="ECO:0007669"/>
    <property type="project" value="InterPro"/>
</dbReference>
<evidence type="ECO:0000256" key="16">
    <source>
        <dbReference type="ARBA" id="ARBA00023180"/>
    </source>
</evidence>
<dbReference type="AlphaFoldDB" id="A0A8C5N134"/>
<reference evidence="22" key="2">
    <citation type="submission" date="2025-09" db="UniProtKB">
        <authorList>
            <consortium name="Ensembl"/>
        </authorList>
    </citation>
    <scope>IDENTIFICATION</scope>
</reference>
<evidence type="ECO:0000256" key="18">
    <source>
        <dbReference type="ARBA" id="ARBA00070003"/>
    </source>
</evidence>
<name>A0A8C5N134_9ANUR</name>
<evidence type="ECO:0000256" key="3">
    <source>
        <dbReference type="ARBA" id="ARBA00005988"/>
    </source>
</evidence>
<comment type="similarity">
    <text evidence="3 19">Belongs to the peptidase M14 family.</text>
</comment>
<keyword evidence="8" id="KW-0165">Cleavage on pair of basic residues</keyword>
<protein>
    <recommendedName>
        <fullName evidence="18">Carboxypeptidase A6</fullName>
    </recommendedName>
</protein>
<dbReference type="InterPro" id="IPR057247">
    <property type="entry name" value="CARBOXYPEPT_ZN_2"/>
</dbReference>
<organism evidence="22 23">
    <name type="scientific">Leptobrachium leishanense</name>
    <name type="common">Leishan spiny toad</name>
    <dbReference type="NCBI Taxonomy" id="445787"/>
    <lineage>
        <taxon>Eukaryota</taxon>
        <taxon>Metazoa</taxon>
        <taxon>Chordata</taxon>
        <taxon>Craniata</taxon>
        <taxon>Vertebrata</taxon>
        <taxon>Euteleostomi</taxon>
        <taxon>Amphibia</taxon>
        <taxon>Batrachia</taxon>
        <taxon>Anura</taxon>
        <taxon>Pelobatoidea</taxon>
        <taxon>Megophryidae</taxon>
        <taxon>Leptobrachium</taxon>
    </lineage>
</organism>
<dbReference type="InterPro" id="IPR057246">
    <property type="entry name" value="CARBOXYPEPT_ZN_1"/>
</dbReference>
<keyword evidence="23" id="KW-1185">Reference proteome</keyword>
<feature type="signal peptide" evidence="20">
    <location>
        <begin position="1"/>
        <end position="22"/>
    </location>
</feature>
<keyword evidence="10 20" id="KW-0732">Signal</keyword>